<sequence length="177" mass="19538">MRKFELREIIFISLIVAAILTIGYALLPFMQMLPTPAFRALLVAPIYSIGVTLLASRIRRPGTITMMGLLIGSLLSIFFIWMFFIAVIGGILTDLTCFTLFKGYDKDKSIAIAGGLFPAYQLPSTFVVVAYTLGGVTKDLLNNSLVILIPTIITFILGYLTSKGLQKILRSRSFESM</sequence>
<feature type="transmembrane region" description="Helical" evidence="1">
    <location>
        <begin position="67"/>
        <end position="92"/>
    </location>
</feature>
<keyword evidence="1" id="KW-0472">Membrane</keyword>
<name>A0ABS6G6W4_9FIRM</name>
<keyword evidence="1" id="KW-0812">Transmembrane</keyword>
<dbReference type="EMBL" id="JAHLQK010000009">
    <property type="protein sequence ID" value="MBU5678220.1"/>
    <property type="molecule type" value="Genomic_DNA"/>
</dbReference>
<accession>A0ABS6G6W4</accession>
<reference evidence="2 3" key="1">
    <citation type="submission" date="2021-06" db="EMBL/GenBank/DDBJ databases">
        <authorList>
            <person name="Sun Q."/>
            <person name="Li D."/>
        </authorList>
    </citation>
    <scope>NUCLEOTIDE SEQUENCE [LARGE SCALE GENOMIC DNA]</scope>
    <source>
        <strain evidence="2 3">MSJ-5</strain>
    </source>
</reference>
<feature type="transmembrane region" description="Helical" evidence="1">
    <location>
        <begin position="112"/>
        <end position="133"/>
    </location>
</feature>
<gene>
    <name evidence="2" type="ORF">KQI88_17560</name>
</gene>
<evidence type="ECO:0000256" key="1">
    <source>
        <dbReference type="SAM" id="Phobius"/>
    </source>
</evidence>
<feature type="transmembrane region" description="Helical" evidence="1">
    <location>
        <begin position="36"/>
        <end position="55"/>
    </location>
</feature>
<feature type="transmembrane region" description="Helical" evidence="1">
    <location>
        <begin position="140"/>
        <end position="160"/>
    </location>
</feature>
<evidence type="ECO:0000313" key="2">
    <source>
        <dbReference type="EMBL" id="MBU5678220.1"/>
    </source>
</evidence>
<proteinExistence type="predicted"/>
<dbReference type="Proteomes" id="UP000779508">
    <property type="component" value="Unassembled WGS sequence"/>
</dbReference>
<keyword evidence="3" id="KW-1185">Reference proteome</keyword>
<feature type="transmembrane region" description="Helical" evidence="1">
    <location>
        <begin position="9"/>
        <end position="30"/>
    </location>
</feature>
<evidence type="ECO:0000313" key="3">
    <source>
        <dbReference type="Proteomes" id="UP000779508"/>
    </source>
</evidence>
<dbReference type="RefSeq" id="WP_216419604.1">
    <property type="nucleotide sequence ID" value="NZ_JAHLQK010000009.1"/>
</dbReference>
<protein>
    <submittedName>
        <fullName evidence="2">MptD family putative ECF transporter S component</fullName>
    </submittedName>
</protein>
<keyword evidence="1" id="KW-1133">Transmembrane helix</keyword>
<organism evidence="2 3">
    <name type="scientific">Alkaliphilus flagellatus</name>
    <dbReference type="NCBI Taxonomy" id="2841507"/>
    <lineage>
        <taxon>Bacteria</taxon>
        <taxon>Bacillati</taxon>
        <taxon>Bacillota</taxon>
        <taxon>Clostridia</taxon>
        <taxon>Peptostreptococcales</taxon>
        <taxon>Natronincolaceae</taxon>
        <taxon>Alkaliphilus</taxon>
    </lineage>
</organism>
<comment type="caution">
    <text evidence="2">The sequence shown here is derived from an EMBL/GenBank/DDBJ whole genome shotgun (WGS) entry which is preliminary data.</text>
</comment>